<accession>A0ABT0RFU4</accession>
<evidence type="ECO:0000313" key="4">
    <source>
        <dbReference type="Proteomes" id="UP001165343"/>
    </source>
</evidence>
<evidence type="ECO:0000313" key="3">
    <source>
        <dbReference type="EMBL" id="MCL6679104.1"/>
    </source>
</evidence>
<dbReference type="PRINTS" id="PR00081">
    <property type="entry name" value="GDHRDH"/>
</dbReference>
<dbReference type="InterPro" id="IPR036291">
    <property type="entry name" value="NAD(P)-bd_dom_sf"/>
</dbReference>
<dbReference type="PANTHER" id="PTHR24321">
    <property type="entry name" value="DEHYDROGENASES, SHORT CHAIN"/>
    <property type="match status" value="1"/>
</dbReference>
<gene>
    <name evidence="3" type="ORF">LZ519_07215</name>
</gene>
<dbReference type="Proteomes" id="UP001165343">
    <property type="component" value="Unassembled WGS sequence"/>
</dbReference>
<organism evidence="3 4">
    <name type="scientific">Sphingomonas anseongensis</name>
    <dbReference type="NCBI Taxonomy" id="2908207"/>
    <lineage>
        <taxon>Bacteria</taxon>
        <taxon>Pseudomonadati</taxon>
        <taxon>Pseudomonadota</taxon>
        <taxon>Alphaproteobacteria</taxon>
        <taxon>Sphingomonadales</taxon>
        <taxon>Sphingomonadaceae</taxon>
        <taxon>Sphingomonas</taxon>
    </lineage>
</organism>
<dbReference type="PROSITE" id="PS00061">
    <property type="entry name" value="ADH_SHORT"/>
    <property type="match status" value="1"/>
</dbReference>
<dbReference type="NCBIfam" id="NF009466">
    <property type="entry name" value="PRK12826.1-2"/>
    <property type="match status" value="1"/>
</dbReference>
<dbReference type="InterPro" id="IPR002347">
    <property type="entry name" value="SDR_fam"/>
</dbReference>
<comment type="caution">
    <text evidence="3">The sequence shown here is derived from an EMBL/GenBank/DDBJ whole genome shotgun (WGS) entry which is preliminary data.</text>
</comment>
<evidence type="ECO:0000256" key="1">
    <source>
        <dbReference type="ARBA" id="ARBA00006484"/>
    </source>
</evidence>
<dbReference type="NCBIfam" id="NF005559">
    <property type="entry name" value="PRK07231.1"/>
    <property type="match status" value="1"/>
</dbReference>
<dbReference type="Pfam" id="PF13561">
    <property type="entry name" value="adh_short_C2"/>
    <property type="match status" value="1"/>
</dbReference>
<dbReference type="PANTHER" id="PTHR24321:SF8">
    <property type="entry name" value="ESTRADIOL 17-BETA-DEHYDROGENASE 8-RELATED"/>
    <property type="match status" value="1"/>
</dbReference>
<dbReference type="InterPro" id="IPR020904">
    <property type="entry name" value="Sc_DH/Rdtase_CS"/>
</dbReference>
<dbReference type="Gene3D" id="3.40.50.720">
    <property type="entry name" value="NAD(P)-binding Rossmann-like Domain"/>
    <property type="match status" value="1"/>
</dbReference>
<name>A0ABT0RFU4_9SPHN</name>
<comment type="similarity">
    <text evidence="1">Belongs to the short-chain dehydrogenases/reductases (SDR) family.</text>
</comment>
<reference evidence="3" key="1">
    <citation type="submission" date="2022-05" db="EMBL/GenBank/DDBJ databases">
        <authorList>
            <person name="Jo J.-H."/>
            <person name="Im W.-T."/>
        </authorList>
    </citation>
    <scope>NUCLEOTIDE SEQUENCE</scope>
    <source>
        <strain evidence="3">RG327</strain>
    </source>
</reference>
<keyword evidence="2" id="KW-0560">Oxidoreductase</keyword>
<dbReference type="PRINTS" id="PR00080">
    <property type="entry name" value="SDRFAMILY"/>
</dbReference>
<dbReference type="EMBL" id="JAMGBC010000001">
    <property type="protein sequence ID" value="MCL6679104.1"/>
    <property type="molecule type" value="Genomic_DNA"/>
</dbReference>
<sequence length="250" mass="25703">MTTLLENKVAMVTGAGSGIGEAIARRMAQEGATVVVADINEKAASKVASGIEKDGGTAVAVQQDVGDPKSVEKSVAFALDKFGQLDVAVNNAGITGDLAPTADYSLEGWDKVIAVNLSGVFYGMKYQIPAMLRSGGGSIVNIASILGSVGGRDSAGYNAAKHGVVGLTKTAALEYSKDGVRVNAIGPGYIDTPLLNALDKQVYDGLVDLHPIGRLGRPEEVAELALFLASDKASFVTGSYHLVDGGYTAQ</sequence>
<keyword evidence="4" id="KW-1185">Reference proteome</keyword>
<protein>
    <submittedName>
        <fullName evidence="3">SDR family oxidoreductase</fullName>
    </submittedName>
</protein>
<dbReference type="RefSeq" id="WP_249868024.1">
    <property type="nucleotide sequence ID" value="NZ_JAMGBC010000001.1"/>
</dbReference>
<proteinExistence type="inferred from homology"/>
<evidence type="ECO:0000256" key="2">
    <source>
        <dbReference type="ARBA" id="ARBA00023002"/>
    </source>
</evidence>
<dbReference type="SUPFAM" id="SSF51735">
    <property type="entry name" value="NAD(P)-binding Rossmann-fold domains"/>
    <property type="match status" value="1"/>
</dbReference>